<sequence>MKKRLPLNLSLGRRRWIAVIAPLLGFFLLDAQQVMAQQSTPHPPRMVPDKTFSVTAGTTFTYDSNVFRLSSLVDPVAFTGQPRRADQIIITSATLGFNKRYSMQRFEVTGTLIDNRYMNFDFLDFLGKNYSAAWYWYVTPYLYGRLTSRHSEALNNFANLSGFVNATNRNLRTNDNYHFDGVLELNRAWHLIGGLDHSVMKNSRLTVQDFNNKVSSVEGGIRYVSSSGGSLTYKVRSGRGEFIDRPEPRADVLFDTRFDEMEHELRMRWPITVKTSIEGRVGYLDRQHAHFPQRDFAGFVGDLNISWMPTSKVQVVGGWSRQLSNYQTAPFAFQHSIFERFSSSYIATHRFSIAPTWQITEKTALRVRYDYVLSDFHGAVVSLPTESRSDQMHSGLVALDWRPLNTLYLSAAFHRDHRSSNHRGFDFDSTAGSVSATLNF</sequence>
<dbReference type="RefSeq" id="WP_256210338.1">
    <property type="nucleotide sequence ID" value="NZ_FPBZ01000004.1"/>
</dbReference>
<dbReference type="AlphaFoldDB" id="A0A1I7GBF9"/>
<dbReference type="EMBL" id="FPBZ01000004">
    <property type="protein sequence ID" value="SFU45701.1"/>
    <property type="molecule type" value="Genomic_DNA"/>
</dbReference>
<organism evidence="1 2">
    <name type="scientific">Nitrosospira multiformis</name>
    <dbReference type="NCBI Taxonomy" id="1231"/>
    <lineage>
        <taxon>Bacteria</taxon>
        <taxon>Pseudomonadati</taxon>
        <taxon>Pseudomonadota</taxon>
        <taxon>Betaproteobacteria</taxon>
        <taxon>Nitrosomonadales</taxon>
        <taxon>Nitrosomonadaceae</taxon>
        <taxon>Nitrosospira</taxon>
    </lineage>
</organism>
<dbReference type="Proteomes" id="UP000182649">
    <property type="component" value="Unassembled WGS sequence"/>
</dbReference>
<protein>
    <submittedName>
        <fullName evidence="1">Exopolysaccharide biosynthesis operon protein EpsL</fullName>
    </submittedName>
</protein>
<evidence type="ECO:0000313" key="1">
    <source>
        <dbReference type="EMBL" id="SFU45701.1"/>
    </source>
</evidence>
<name>A0A1I7GBF9_9PROT</name>
<dbReference type="InterPro" id="IPR017465">
    <property type="entry name" value="EpsL_proteobac"/>
</dbReference>
<reference evidence="1 2" key="1">
    <citation type="submission" date="2016-10" db="EMBL/GenBank/DDBJ databases">
        <authorList>
            <person name="de Groot N.N."/>
        </authorList>
    </citation>
    <scope>NUCLEOTIDE SEQUENCE [LARGE SCALE GENOMIC DNA]</scope>
    <source>
        <strain evidence="1 2">Nl14</strain>
    </source>
</reference>
<evidence type="ECO:0000313" key="2">
    <source>
        <dbReference type="Proteomes" id="UP000182649"/>
    </source>
</evidence>
<proteinExistence type="predicted"/>
<dbReference type="NCBIfam" id="TIGR03014">
    <property type="entry name" value="EpsL"/>
    <property type="match status" value="1"/>
</dbReference>
<accession>A0A1I7GBF9</accession>
<gene>
    <name evidence="1" type="ORF">SAMN05216417_10479</name>
</gene>